<evidence type="ECO:0000313" key="15">
    <source>
        <dbReference type="Proteomes" id="UP000275846"/>
    </source>
</evidence>
<dbReference type="SUPFAM" id="SSF53448">
    <property type="entry name" value="Nucleotide-diphospho-sugar transferases"/>
    <property type="match status" value="2"/>
</dbReference>
<keyword evidence="7 11" id="KW-0735">Signal-anchor</keyword>
<feature type="domain" description="Galactosyltransferase N-terminal" evidence="13">
    <location>
        <begin position="49"/>
        <end position="149"/>
    </location>
</feature>
<protein>
    <recommendedName>
        <fullName evidence="11">Beta-1,4-galactosyltransferase</fullName>
        <ecNumber evidence="11">2.4.1.-</ecNumber>
    </recommendedName>
</protein>
<dbReference type="InterPro" id="IPR027995">
    <property type="entry name" value="Galactosyl_T_N"/>
</dbReference>
<keyword evidence="10 11" id="KW-0325">Glycoprotein</keyword>
<evidence type="ECO:0000259" key="12">
    <source>
        <dbReference type="Pfam" id="PF02709"/>
    </source>
</evidence>
<name>A0A3P7E3J0_SCHSO</name>
<accession>A0A3P7E3J0</accession>
<keyword evidence="4 11" id="KW-0328">Glycosyltransferase</keyword>
<dbReference type="Pfam" id="PF02709">
    <property type="entry name" value="Glyco_transf_7C"/>
    <property type="match status" value="2"/>
</dbReference>
<evidence type="ECO:0000256" key="5">
    <source>
        <dbReference type="ARBA" id="ARBA00022679"/>
    </source>
</evidence>
<evidence type="ECO:0000256" key="2">
    <source>
        <dbReference type="ARBA" id="ARBA00004922"/>
    </source>
</evidence>
<dbReference type="Proteomes" id="UP000275846">
    <property type="component" value="Unassembled WGS sequence"/>
</dbReference>
<dbReference type="GO" id="GO:0016020">
    <property type="term" value="C:membrane"/>
    <property type="evidence" value="ECO:0007669"/>
    <property type="project" value="UniProtKB-SubCell"/>
</dbReference>
<comment type="similarity">
    <text evidence="3 11">Belongs to the glycosyltransferase 7 family.</text>
</comment>
<keyword evidence="9" id="KW-0472">Membrane</keyword>
<dbReference type="STRING" id="70667.A0A3P7E3J0"/>
<dbReference type="InterPro" id="IPR029044">
    <property type="entry name" value="Nucleotide-diphossugar_trans"/>
</dbReference>
<keyword evidence="8" id="KW-1133">Transmembrane helix</keyword>
<evidence type="ECO:0000256" key="3">
    <source>
        <dbReference type="ARBA" id="ARBA00005735"/>
    </source>
</evidence>
<dbReference type="Pfam" id="PF13733">
    <property type="entry name" value="Glyco_transf_7N"/>
    <property type="match status" value="1"/>
</dbReference>
<sequence>MFNKAKKAPKFLDFDSRLYTSNIPHLSQNSTQNGHLSDLNAELLKQLSPPNRTVAKDTVAIILPYRNRYLELFNFLFRMHVFLRKQTVQYVVLVAEQSGNEPFNRAKLFNAAVREIRGSSLGDPLRAIDCFILHDVDKVPILNSTIYNCGPAVRQMATAFESEVDYQPLYDEFLGAVTAFRWEHLEAINGASNVFYGWGGEDDDIYKRLQLKKMPIDRTAPPHGIFFEFNRYHTRKRIDGVDQLIEFDNVKWRMQLYAEFLGAVTAFRWGHLEAINGESNVFYSYGGEDEDIYRRRQLKQLSIDRASKDEDSFFEFSRNHSRKMLADRAKLIQLDSVKWRMQNDGLAQTSYRLVKKKHYDHFVWMLMDL</sequence>
<comment type="function">
    <text evidence="11">Catalyses the transfer of galactose onto proteins or lipids.</text>
</comment>
<evidence type="ECO:0000256" key="8">
    <source>
        <dbReference type="ARBA" id="ARBA00022989"/>
    </source>
</evidence>
<evidence type="ECO:0000256" key="4">
    <source>
        <dbReference type="ARBA" id="ARBA00022676"/>
    </source>
</evidence>
<evidence type="ECO:0000256" key="11">
    <source>
        <dbReference type="RuleBase" id="RU368121"/>
    </source>
</evidence>
<evidence type="ECO:0000256" key="6">
    <source>
        <dbReference type="ARBA" id="ARBA00022692"/>
    </source>
</evidence>
<dbReference type="GO" id="GO:0008378">
    <property type="term" value="F:galactosyltransferase activity"/>
    <property type="evidence" value="ECO:0007669"/>
    <property type="project" value="TreeGrafter"/>
</dbReference>
<evidence type="ECO:0000313" key="14">
    <source>
        <dbReference type="EMBL" id="VDL93264.1"/>
    </source>
</evidence>
<dbReference type="EC" id="2.4.1.-" evidence="11"/>
<evidence type="ECO:0000256" key="1">
    <source>
        <dbReference type="ARBA" id="ARBA00004606"/>
    </source>
</evidence>
<comment type="subcellular location">
    <subcellularLocation>
        <location evidence="1">Membrane</location>
        <topology evidence="1">Single-pass type II membrane protein</topology>
    </subcellularLocation>
</comment>
<evidence type="ECO:0000256" key="7">
    <source>
        <dbReference type="ARBA" id="ARBA00022968"/>
    </source>
</evidence>
<dbReference type="PRINTS" id="PR02050">
    <property type="entry name" value="B14GALTRFASE"/>
</dbReference>
<dbReference type="GO" id="GO:0005794">
    <property type="term" value="C:Golgi apparatus"/>
    <property type="evidence" value="ECO:0007669"/>
    <property type="project" value="TreeGrafter"/>
</dbReference>
<keyword evidence="5 11" id="KW-0808">Transferase</keyword>
<dbReference type="OrthoDB" id="10016069at2759"/>
<reference evidence="14 15" key="1">
    <citation type="submission" date="2018-11" db="EMBL/GenBank/DDBJ databases">
        <authorList>
            <consortium name="Pathogen Informatics"/>
        </authorList>
    </citation>
    <scope>NUCLEOTIDE SEQUENCE [LARGE SCALE GENOMIC DNA]</scope>
    <source>
        <strain evidence="14 15">NST_G2</strain>
    </source>
</reference>
<dbReference type="Gene3D" id="3.90.550.10">
    <property type="entry name" value="Spore Coat Polysaccharide Biosynthesis Protein SpsA, Chain A"/>
    <property type="match status" value="2"/>
</dbReference>
<evidence type="ECO:0000256" key="9">
    <source>
        <dbReference type="ARBA" id="ARBA00023136"/>
    </source>
</evidence>
<feature type="domain" description="Galactosyltransferase C-terminal" evidence="12">
    <location>
        <begin position="247"/>
        <end position="316"/>
    </location>
</feature>
<dbReference type="PANTHER" id="PTHR19300">
    <property type="entry name" value="BETA-1,4-GALACTOSYLTRANSFERASE"/>
    <property type="match status" value="1"/>
</dbReference>
<evidence type="ECO:0000259" key="13">
    <source>
        <dbReference type="Pfam" id="PF13733"/>
    </source>
</evidence>
<dbReference type="PANTHER" id="PTHR19300:SF57">
    <property type="entry name" value="BETA-1,4-N-ACETYLGALACTOSAMINYLTRANSFERASE"/>
    <property type="match status" value="1"/>
</dbReference>
<organism evidence="14 15">
    <name type="scientific">Schistocephalus solidus</name>
    <name type="common">Tapeworm</name>
    <dbReference type="NCBI Taxonomy" id="70667"/>
    <lineage>
        <taxon>Eukaryota</taxon>
        <taxon>Metazoa</taxon>
        <taxon>Spiralia</taxon>
        <taxon>Lophotrochozoa</taxon>
        <taxon>Platyhelminthes</taxon>
        <taxon>Cestoda</taxon>
        <taxon>Eucestoda</taxon>
        <taxon>Diphyllobothriidea</taxon>
        <taxon>Diphyllobothriidae</taxon>
        <taxon>Schistocephalus</taxon>
    </lineage>
</organism>
<evidence type="ECO:0000256" key="10">
    <source>
        <dbReference type="ARBA" id="ARBA00023180"/>
    </source>
</evidence>
<dbReference type="EMBL" id="UYSU01033891">
    <property type="protein sequence ID" value="VDL93264.1"/>
    <property type="molecule type" value="Genomic_DNA"/>
</dbReference>
<dbReference type="GO" id="GO:0005975">
    <property type="term" value="P:carbohydrate metabolic process"/>
    <property type="evidence" value="ECO:0007669"/>
    <property type="project" value="InterPro"/>
</dbReference>
<feature type="domain" description="Galactosyltransferase C-terminal" evidence="12">
    <location>
        <begin position="160"/>
        <end position="228"/>
    </location>
</feature>
<dbReference type="AlphaFoldDB" id="A0A3P7E3J0"/>
<dbReference type="InterPro" id="IPR027791">
    <property type="entry name" value="Galactosyl_T_C"/>
</dbReference>
<keyword evidence="6" id="KW-0812">Transmembrane</keyword>
<comment type="pathway">
    <text evidence="2 11">Protein modification; protein glycosylation.</text>
</comment>
<proteinExistence type="inferred from homology"/>
<dbReference type="InterPro" id="IPR003859">
    <property type="entry name" value="Galactosyl_T"/>
</dbReference>
<gene>
    <name evidence="14" type="ORF">SSLN_LOCUS6879</name>
</gene>
<keyword evidence="15" id="KW-1185">Reference proteome</keyword>
<dbReference type="UniPathway" id="UPA00378"/>